<feature type="domain" description="NAD-dependent epimerase/dehydratase" evidence="1">
    <location>
        <begin position="11"/>
        <end position="227"/>
    </location>
</feature>
<keyword evidence="3" id="KW-1185">Reference proteome</keyword>
<dbReference type="SUPFAM" id="SSF51735">
    <property type="entry name" value="NAD(P)-binding Rossmann-fold domains"/>
    <property type="match status" value="1"/>
</dbReference>
<dbReference type="RefSeq" id="WP_189639548.1">
    <property type="nucleotide sequence ID" value="NZ_BMZF01000002.1"/>
</dbReference>
<comment type="caution">
    <text evidence="2">The sequence shown here is derived from an EMBL/GenBank/DDBJ whole genome shotgun (WGS) entry which is preliminary data.</text>
</comment>
<dbReference type="InterPro" id="IPR036291">
    <property type="entry name" value="NAD(P)-bd_dom_sf"/>
</dbReference>
<dbReference type="EMBL" id="BMZF01000002">
    <property type="protein sequence ID" value="GHA47587.1"/>
    <property type="molecule type" value="Genomic_DNA"/>
</dbReference>
<sequence length="320" mass="35054">MTAPLNVAYSGANGFVGKCLGGTLQNHRKTIAPIALARTGSKSDRRCPDLINCDVLDWQTALQGADVYIHLAAYLPFGNQDTPESEKLLHVANCQAAVTALNGFALAGGRKMIFVSSLLVNGATSGATPFKWNDTPKPENAYARSKLDAENALIPHAKSLGVELMILRPPLIYGANVTGKFRTLIEHIKAEKPLPFKNISNSRDMIGLRNFCDILVMLSRQFNAIDKPILLCDRAPISTPDLIEKIAKAYGVPSRLINIPKLLFLIAKRIPIVGAAVRRLTNDVRVDDQILRDNCDWEPRFTIDDEMAAIAQADKQQLNS</sequence>
<dbReference type="Proteomes" id="UP000634455">
    <property type="component" value="Unassembled WGS sequence"/>
</dbReference>
<organism evidence="2 3">
    <name type="scientific">Paramylibacter ulvae</name>
    <dbReference type="NCBI Taxonomy" id="1651968"/>
    <lineage>
        <taxon>Bacteria</taxon>
        <taxon>Pseudomonadati</taxon>
        <taxon>Pseudomonadota</taxon>
        <taxon>Alphaproteobacteria</taxon>
        <taxon>Rhodobacterales</taxon>
        <taxon>Paracoccaceae</taxon>
        <taxon>Paramylibacter</taxon>
    </lineage>
</organism>
<evidence type="ECO:0000313" key="3">
    <source>
        <dbReference type="Proteomes" id="UP000634455"/>
    </source>
</evidence>
<dbReference type="PANTHER" id="PTHR43245">
    <property type="entry name" value="BIFUNCTIONAL POLYMYXIN RESISTANCE PROTEIN ARNA"/>
    <property type="match status" value="1"/>
</dbReference>
<name>A0ABQ3CY45_9RHOB</name>
<evidence type="ECO:0000313" key="2">
    <source>
        <dbReference type="EMBL" id="GHA47587.1"/>
    </source>
</evidence>
<dbReference type="InterPro" id="IPR050177">
    <property type="entry name" value="Lipid_A_modif_metabolic_enz"/>
</dbReference>
<dbReference type="Pfam" id="PF01370">
    <property type="entry name" value="Epimerase"/>
    <property type="match status" value="1"/>
</dbReference>
<accession>A0ABQ3CY45</accession>
<reference evidence="3" key="1">
    <citation type="journal article" date="2019" name="Int. J. Syst. Evol. Microbiol.">
        <title>The Global Catalogue of Microorganisms (GCM) 10K type strain sequencing project: providing services to taxonomists for standard genome sequencing and annotation.</title>
        <authorList>
            <consortium name="The Broad Institute Genomics Platform"/>
            <consortium name="The Broad Institute Genome Sequencing Center for Infectious Disease"/>
            <person name="Wu L."/>
            <person name="Ma J."/>
        </authorList>
    </citation>
    <scope>NUCLEOTIDE SEQUENCE [LARGE SCALE GENOMIC DNA]</scope>
    <source>
        <strain evidence="3">KCTC 32465</strain>
    </source>
</reference>
<dbReference type="Gene3D" id="3.40.50.720">
    <property type="entry name" value="NAD(P)-binding Rossmann-like Domain"/>
    <property type="match status" value="1"/>
</dbReference>
<gene>
    <name evidence="2" type="ORF">GCM10008927_10500</name>
</gene>
<protein>
    <submittedName>
        <fullName evidence="2">UDP-glucose 4-epimerase</fullName>
    </submittedName>
</protein>
<proteinExistence type="predicted"/>
<evidence type="ECO:0000259" key="1">
    <source>
        <dbReference type="Pfam" id="PF01370"/>
    </source>
</evidence>
<dbReference type="PANTHER" id="PTHR43245:SF58">
    <property type="entry name" value="BLL5923 PROTEIN"/>
    <property type="match status" value="1"/>
</dbReference>
<dbReference type="InterPro" id="IPR001509">
    <property type="entry name" value="Epimerase_deHydtase"/>
</dbReference>